<dbReference type="InterPro" id="IPR044492">
    <property type="entry name" value="P_typ_ATPase_HD_dom"/>
</dbReference>
<feature type="transmembrane region" description="Helical" evidence="11">
    <location>
        <begin position="91"/>
        <end position="110"/>
    </location>
</feature>
<dbReference type="GO" id="GO:0016887">
    <property type="term" value="F:ATP hydrolysis activity"/>
    <property type="evidence" value="ECO:0007669"/>
    <property type="project" value="InterPro"/>
</dbReference>
<dbReference type="GO" id="GO:0005524">
    <property type="term" value="F:ATP binding"/>
    <property type="evidence" value="ECO:0007669"/>
    <property type="project" value="UniProtKB-UniRule"/>
</dbReference>
<feature type="transmembrane region" description="Helical" evidence="11">
    <location>
        <begin position="122"/>
        <end position="142"/>
    </location>
</feature>
<dbReference type="SUPFAM" id="SSF56784">
    <property type="entry name" value="HAD-like"/>
    <property type="match status" value="1"/>
</dbReference>
<feature type="transmembrane region" description="Helical" evidence="11">
    <location>
        <begin position="181"/>
        <end position="199"/>
    </location>
</feature>
<dbReference type="SFLD" id="SFLDF00027">
    <property type="entry name" value="p-type_atpase"/>
    <property type="match status" value="1"/>
</dbReference>
<proteinExistence type="inferred from homology"/>
<keyword evidence="9 11" id="KW-1133">Transmembrane helix</keyword>
<gene>
    <name evidence="13" type="ORF">COY93_01570</name>
</gene>
<dbReference type="Pfam" id="PF00403">
    <property type="entry name" value="HMA"/>
    <property type="match status" value="1"/>
</dbReference>
<comment type="caution">
    <text evidence="13">The sequence shown here is derived from an EMBL/GenBank/DDBJ whole genome shotgun (WGS) entry which is preliminary data.</text>
</comment>
<dbReference type="SUPFAM" id="SSF81653">
    <property type="entry name" value="Calcium ATPase, transduction domain A"/>
    <property type="match status" value="1"/>
</dbReference>
<dbReference type="InterPro" id="IPR036163">
    <property type="entry name" value="HMA_dom_sf"/>
</dbReference>
<evidence type="ECO:0000256" key="3">
    <source>
        <dbReference type="ARBA" id="ARBA00022475"/>
    </source>
</evidence>
<dbReference type="InterPro" id="IPR006121">
    <property type="entry name" value="HMA_dom"/>
</dbReference>
<dbReference type="Proteomes" id="UP000230973">
    <property type="component" value="Unassembled WGS sequence"/>
</dbReference>
<dbReference type="Pfam" id="PF00702">
    <property type="entry name" value="Hydrolase"/>
    <property type="match status" value="1"/>
</dbReference>
<dbReference type="EMBL" id="PFLC01000021">
    <property type="protein sequence ID" value="PIY62973.1"/>
    <property type="molecule type" value="Genomic_DNA"/>
</dbReference>
<keyword evidence="7 11" id="KW-0067">ATP-binding</keyword>
<dbReference type="InterPro" id="IPR023298">
    <property type="entry name" value="ATPase_P-typ_TM_dom_sf"/>
</dbReference>
<dbReference type="GO" id="GO:0005886">
    <property type="term" value="C:plasma membrane"/>
    <property type="evidence" value="ECO:0007669"/>
    <property type="project" value="UniProtKB-SubCell"/>
</dbReference>
<evidence type="ECO:0000256" key="10">
    <source>
        <dbReference type="ARBA" id="ARBA00023136"/>
    </source>
</evidence>
<evidence type="ECO:0000256" key="5">
    <source>
        <dbReference type="ARBA" id="ARBA00022723"/>
    </source>
</evidence>
<dbReference type="FunFam" id="2.70.150.10:FF:000020">
    <property type="entry name" value="Copper-exporting P-type ATPase A"/>
    <property type="match status" value="1"/>
</dbReference>
<dbReference type="GO" id="GO:0055070">
    <property type="term" value="P:copper ion homeostasis"/>
    <property type="evidence" value="ECO:0007669"/>
    <property type="project" value="TreeGrafter"/>
</dbReference>
<dbReference type="InterPro" id="IPR027256">
    <property type="entry name" value="P-typ_ATPase_IB"/>
</dbReference>
<evidence type="ECO:0000256" key="2">
    <source>
        <dbReference type="ARBA" id="ARBA00006024"/>
    </source>
</evidence>
<evidence type="ECO:0000256" key="1">
    <source>
        <dbReference type="ARBA" id="ARBA00004651"/>
    </source>
</evidence>
<dbReference type="Gene3D" id="2.70.150.10">
    <property type="entry name" value="Calcium-transporting ATPase, cytoplasmic transduction domain A"/>
    <property type="match status" value="1"/>
</dbReference>
<dbReference type="GO" id="GO:0043682">
    <property type="term" value="F:P-type divalent copper transporter activity"/>
    <property type="evidence" value="ECO:0007669"/>
    <property type="project" value="TreeGrafter"/>
</dbReference>
<protein>
    <submittedName>
        <fullName evidence="13">Copper-translocating P-type ATPase</fullName>
    </submittedName>
</protein>
<evidence type="ECO:0000256" key="7">
    <source>
        <dbReference type="ARBA" id="ARBA00022840"/>
    </source>
</evidence>
<keyword evidence="10 11" id="KW-0472">Membrane</keyword>
<dbReference type="PROSITE" id="PS50846">
    <property type="entry name" value="HMA_2"/>
    <property type="match status" value="1"/>
</dbReference>
<dbReference type="InterPro" id="IPR036412">
    <property type="entry name" value="HAD-like_sf"/>
</dbReference>
<feature type="transmembrane region" description="Helical" evidence="11">
    <location>
        <begin position="698"/>
        <end position="716"/>
    </location>
</feature>
<dbReference type="InterPro" id="IPR008250">
    <property type="entry name" value="ATPase_P-typ_transduc_dom_A_sf"/>
</dbReference>
<dbReference type="Gene3D" id="3.40.50.1000">
    <property type="entry name" value="HAD superfamily/HAD-like"/>
    <property type="match status" value="1"/>
</dbReference>
<dbReference type="PRINTS" id="PR00119">
    <property type="entry name" value="CATATPASE"/>
</dbReference>
<dbReference type="PRINTS" id="PR00943">
    <property type="entry name" value="CUATPASE"/>
</dbReference>
<dbReference type="Pfam" id="PF00122">
    <property type="entry name" value="E1-E2_ATPase"/>
    <property type="match status" value="1"/>
</dbReference>
<comment type="similarity">
    <text evidence="2 11">Belongs to the cation transport ATPase (P-type) (TC 3.A.3) family. Type IB subfamily.</text>
</comment>
<sequence length="724" mass="75921">MKKTFKIGGMHCASCAINIEHSLGEAKGVGSANVNYALAEATVEYDESALDEEGIIHLVEVAGYKVLPPDQSGGTSGERSVHGDMHRSRRLALVAFMLGVPVFILAMFNIDLSVDLYGHDLSVWLQAILSTIVVFGVGWGFHRTAIRSALRRRANMDTLVSLGTAAALGFSWWQMFVGGKLYFESAAVIVAFILLGRHFEALSKGRAGEAVAKLLALSAKEAHRLLADGAVEEVAVEKLAVGDLVLVKPGEKMPTDGLVNDGRSSVDESMLTGEALPVDKGPGDFVYGATVNSTGALKMKVTKVGEDTVLSGIARLVRDAQRQKAPIQKLADRVAGVFVPTVIGLAVLTFLVWLVVSGSVGSALLPAVAVLVVACPCALGLATPTAILVGTGRGASLGILIKSGEALERGRDIDEVLFDKTGTLTEGRPKVTDLSVAGDADRSRLIAVAAGVESLSEHPLARAVLEYAVERGISPAAVEGVKAVPGQGVVGSVDGHEVMVGRPGFVRQSVTVAPDLDRSVERLEESGRTVMLVSEGGRLLGLLAVADAPRPGAREAIAMLLRMGLESVMVSGDNRRTAEAVARELGISRVEAEVHPDQKAAIVMEHQRSGHKVAFVGDGINDAPALAQADLGVAMGSGTDIAIEVGQIVLVGGGPEKVGEAIMLARLTYRGIRQNLFWAFFYNAVAIPFAAIGLLNPMVAAGAMAFSSISVVLNSLRLKRVKLV</sequence>
<keyword evidence="8" id="KW-1278">Translocase</keyword>
<dbReference type="SFLD" id="SFLDS00003">
    <property type="entry name" value="Haloacid_Dehalogenase"/>
    <property type="match status" value="1"/>
</dbReference>
<dbReference type="GO" id="GO:0005507">
    <property type="term" value="F:copper ion binding"/>
    <property type="evidence" value="ECO:0007669"/>
    <property type="project" value="TreeGrafter"/>
</dbReference>
<evidence type="ECO:0000256" key="9">
    <source>
        <dbReference type="ARBA" id="ARBA00022989"/>
    </source>
</evidence>
<dbReference type="InterPro" id="IPR059000">
    <property type="entry name" value="ATPase_P-type_domA"/>
</dbReference>
<evidence type="ECO:0000256" key="11">
    <source>
        <dbReference type="RuleBase" id="RU362081"/>
    </source>
</evidence>
<evidence type="ECO:0000256" key="4">
    <source>
        <dbReference type="ARBA" id="ARBA00022692"/>
    </source>
</evidence>
<dbReference type="NCBIfam" id="TIGR01511">
    <property type="entry name" value="ATPase-IB1_Cu"/>
    <property type="match status" value="1"/>
</dbReference>
<evidence type="ECO:0000256" key="8">
    <source>
        <dbReference type="ARBA" id="ARBA00022967"/>
    </source>
</evidence>
<dbReference type="NCBIfam" id="TIGR01525">
    <property type="entry name" value="ATPase-IB_hvy"/>
    <property type="match status" value="1"/>
</dbReference>
<dbReference type="PANTHER" id="PTHR43520:SF8">
    <property type="entry name" value="P-TYPE CU(+) TRANSPORTER"/>
    <property type="match status" value="1"/>
</dbReference>
<evidence type="ECO:0000313" key="14">
    <source>
        <dbReference type="Proteomes" id="UP000230973"/>
    </source>
</evidence>
<dbReference type="SFLD" id="SFLDG00002">
    <property type="entry name" value="C1.7:_P-type_atpase_like"/>
    <property type="match status" value="1"/>
</dbReference>
<dbReference type="SUPFAM" id="SSF55008">
    <property type="entry name" value="HMA, heavy metal-associated domain"/>
    <property type="match status" value="1"/>
</dbReference>
<keyword evidence="3 11" id="KW-1003">Cell membrane</keyword>
<feature type="domain" description="HMA" evidence="12">
    <location>
        <begin position="1"/>
        <end position="67"/>
    </location>
</feature>
<dbReference type="CDD" id="cd02094">
    <property type="entry name" value="P-type_ATPase_Cu-like"/>
    <property type="match status" value="1"/>
</dbReference>
<dbReference type="PROSITE" id="PS01229">
    <property type="entry name" value="COF_2"/>
    <property type="match status" value="1"/>
</dbReference>
<dbReference type="CDD" id="cd00371">
    <property type="entry name" value="HMA"/>
    <property type="match status" value="1"/>
</dbReference>
<dbReference type="AlphaFoldDB" id="A0A2M7QBE7"/>
<dbReference type="InterPro" id="IPR023299">
    <property type="entry name" value="ATPase_P-typ_cyto_dom_N"/>
</dbReference>
<dbReference type="InterPro" id="IPR001757">
    <property type="entry name" value="P_typ_ATPase"/>
</dbReference>
<dbReference type="InterPro" id="IPR023214">
    <property type="entry name" value="HAD_sf"/>
</dbReference>
<dbReference type="InterPro" id="IPR017969">
    <property type="entry name" value="Heavy-metal-associated_CS"/>
</dbReference>
<dbReference type="NCBIfam" id="TIGR01494">
    <property type="entry name" value="ATPase_P-type"/>
    <property type="match status" value="1"/>
</dbReference>
<dbReference type="FunFam" id="3.30.70.100:FF:000001">
    <property type="entry name" value="ATPase copper transporting beta"/>
    <property type="match status" value="1"/>
</dbReference>
<name>A0A2M7QBE7_9BACT</name>
<evidence type="ECO:0000313" key="13">
    <source>
        <dbReference type="EMBL" id="PIY62973.1"/>
    </source>
</evidence>
<reference evidence="14" key="1">
    <citation type="submission" date="2017-09" db="EMBL/GenBank/DDBJ databases">
        <title>Depth-based differentiation of microbial function through sediment-hosted aquifers and enrichment of novel symbionts in the deep terrestrial subsurface.</title>
        <authorList>
            <person name="Probst A.J."/>
            <person name="Ladd B."/>
            <person name="Jarett J.K."/>
            <person name="Geller-Mcgrath D.E."/>
            <person name="Sieber C.M.K."/>
            <person name="Emerson J.B."/>
            <person name="Anantharaman K."/>
            <person name="Thomas B.C."/>
            <person name="Malmstrom R."/>
            <person name="Stieglmeier M."/>
            <person name="Klingl A."/>
            <person name="Woyke T."/>
            <person name="Ryan C.M."/>
            <person name="Banfield J.F."/>
        </authorList>
    </citation>
    <scope>NUCLEOTIDE SEQUENCE [LARGE SCALE GENOMIC DNA]</scope>
</reference>
<dbReference type="SUPFAM" id="SSF81665">
    <property type="entry name" value="Calcium ATPase, transmembrane domain M"/>
    <property type="match status" value="1"/>
</dbReference>
<accession>A0A2M7QBE7</accession>
<dbReference type="PANTHER" id="PTHR43520">
    <property type="entry name" value="ATP7, ISOFORM B"/>
    <property type="match status" value="1"/>
</dbReference>
<dbReference type="InterPro" id="IPR018303">
    <property type="entry name" value="ATPase_P-typ_P_site"/>
</dbReference>
<evidence type="ECO:0000259" key="12">
    <source>
        <dbReference type="PROSITE" id="PS50846"/>
    </source>
</evidence>
<organism evidence="13 14">
    <name type="scientific">Candidatus Uhrbacteria bacterium CG_4_10_14_0_8_um_filter_58_22</name>
    <dbReference type="NCBI Taxonomy" id="1975029"/>
    <lineage>
        <taxon>Bacteria</taxon>
        <taxon>Candidatus Uhriibacteriota</taxon>
    </lineage>
</organism>
<dbReference type="PROSITE" id="PS00154">
    <property type="entry name" value="ATPASE_E1_E2"/>
    <property type="match status" value="1"/>
</dbReference>
<feature type="transmembrane region" description="Helical" evidence="11">
    <location>
        <begin position="154"/>
        <end position="175"/>
    </location>
</feature>
<comment type="subcellular location">
    <subcellularLocation>
        <location evidence="1">Cell membrane</location>
        <topology evidence="1">Multi-pass membrane protein</topology>
    </subcellularLocation>
</comment>
<dbReference type="PROSITE" id="PS01047">
    <property type="entry name" value="HMA_1"/>
    <property type="match status" value="1"/>
</dbReference>
<dbReference type="Gene3D" id="3.30.70.100">
    <property type="match status" value="1"/>
</dbReference>
<keyword evidence="6 11" id="KW-0547">Nucleotide-binding</keyword>
<feature type="transmembrane region" description="Helical" evidence="11">
    <location>
        <begin position="368"/>
        <end position="389"/>
    </location>
</feature>
<evidence type="ECO:0000256" key="6">
    <source>
        <dbReference type="ARBA" id="ARBA00022741"/>
    </source>
</evidence>
<keyword evidence="4 11" id="KW-0812">Transmembrane</keyword>
<keyword evidence="5 11" id="KW-0479">Metal-binding</keyword>
<feature type="transmembrane region" description="Helical" evidence="11">
    <location>
        <begin position="676"/>
        <end position="692"/>
    </location>
</feature>
<feature type="transmembrane region" description="Helical" evidence="11">
    <location>
        <begin position="334"/>
        <end position="356"/>
    </location>
</feature>
<dbReference type="Gene3D" id="3.40.1110.10">
    <property type="entry name" value="Calcium-transporting ATPase, cytoplasmic domain N"/>
    <property type="match status" value="1"/>
</dbReference>